<gene>
    <name evidence="2" type="ORF">GQX73_g3418</name>
</gene>
<accession>A0A7C8MUV6</accession>
<feature type="compositionally biased region" description="Basic residues" evidence="1">
    <location>
        <begin position="30"/>
        <end position="40"/>
    </location>
</feature>
<name>A0A7C8MUV6_9PEZI</name>
<organism evidence="2 3">
    <name type="scientific">Xylaria multiplex</name>
    <dbReference type="NCBI Taxonomy" id="323545"/>
    <lineage>
        <taxon>Eukaryota</taxon>
        <taxon>Fungi</taxon>
        <taxon>Dikarya</taxon>
        <taxon>Ascomycota</taxon>
        <taxon>Pezizomycotina</taxon>
        <taxon>Sordariomycetes</taxon>
        <taxon>Xylariomycetidae</taxon>
        <taxon>Xylariales</taxon>
        <taxon>Xylariaceae</taxon>
        <taxon>Xylaria</taxon>
    </lineage>
</organism>
<dbReference type="Proteomes" id="UP000481858">
    <property type="component" value="Unassembled WGS sequence"/>
</dbReference>
<feature type="compositionally biased region" description="Polar residues" evidence="1">
    <location>
        <begin position="44"/>
        <end position="63"/>
    </location>
</feature>
<evidence type="ECO:0000313" key="2">
    <source>
        <dbReference type="EMBL" id="KAF2970091.1"/>
    </source>
</evidence>
<dbReference type="InParanoid" id="A0A7C8MUV6"/>
<feature type="region of interest" description="Disordered" evidence="1">
    <location>
        <begin position="26"/>
        <end position="131"/>
    </location>
</feature>
<sequence length="380" mass="42278">MITNAFSIDKDHQFKNWPLSLDVTEEPTANRRRRRRRRAHRENNTFSNPYNLPSSLPITMSEASSRKRCADKLDSPAGKPPSPFDTFGLSLTSRVQPTPTVTSELYSSTTPSRHIPSQALAKEDAQPKAQSQTLVNVRMVPAMSAMIWGEYISATASKTVTFWEASALPTASSETGSQVQGRPVLEDPGTKQYFSGTDLYNQAYNCSEGKKVDYLLAAYPLDNTPLQKVISSYVDNEAIARDLLPHVNQTIYAMSDNGAPMECVKKPGSVLFASQNSIVYQDDNGVEHTINLPQGPMKSAEPNNMTYQDGNGVEHSIYLPQGTMHTAWEHLENQRWDELAKFAPYTNQGYSEDDFNFKKNINHGSSQSTAQAKAKKEDIL</sequence>
<evidence type="ECO:0000313" key="3">
    <source>
        <dbReference type="Proteomes" id="UP000481858"/>
    </source>
</evidence>
<comment type="caution">
    <text evidence="2">The sequence shown here is derived from an EMBL/GenBank/DDBJ whole genome shotgun (WGS) entry which is preliminary data.</text>
</comment>
<dbReference type="EMBL" id="WUBL01000027">
    <property type="protein sequence ID" value="KAF2970091.1"/>
    <property type="molecule type" value="Genomic_DNA"/>
</dbReference>
<feature type="compositionally biased region" description="Polar residues" evidence="1">
    <location>
        <begin position="89"/>
        <end position="112"/>
    </location>
</feature>
<feature type="compositionally biased region" description="Basic and acidic residues" evidence="1">
    <location>
        <begin position="64"/>
        <end position="74"/>
    </location>
</feature>
<dbReference type="AlphaFoldDB" id="A0A7C8MUV6"/>
<protein>
    <submittedName>
        <fullName evidence="2">Uncharacterized protein</fullName>
    </submittedName>
</protein>
<keyword evidence="3" id="KW-1185">Reference proteome</keyword>
<reference evidence="2 3" key="1">
    <citation type="submission" date="2019-12" db="EMBL/GenBank/DDBJ databases">
        <title>Draft genome sequence of the ascomycete Xylaria multiplex DSM 110363.</title>
        <authorList>
            <person name="Buettner E."/>
            <person name="Kellner H."/>
        </authorList>
    </citation>
    <scope>NUCLEOTIDE SEQUENCE [LARGE SCALE GENOMIC DNA]</scope>
    <source>
        <strain evidence="2 3">DSM 110363</strain>
    </source>
</reference>
<dbReference type="OrthoDB" id="3919839at2759"/>
<evidence type="ECO:0000256" key="1">
    <source>
        <dbReference type="SAM" id="MobiDB-lite"/>
    </source>
</evidence>
<proteinExistence type="predicted"/>